<proteinExistence type="predicted"/>
<organism evidence="1 2">
    <name type="scientific">Microbacterium invictum</name>
    <dbReference type="NCBI Taxonomy" id="515415"/>
    <lineage>
        <taxon>Bacteria</taxon>
        <taxon>Bacillati</taxon>
        <taxon>Actinomycetota</taxon>
        <taxon>Actinomycetes</taxon>
        <taxon>Micrococcales</taxon>
        <taxon>Microbacteriaceae</taxon>
        <taxon>Microbacterium</taxon>
    </lineage>
</organism>
<evidence type="ECO:0000313" key="2">
    <source>
        <dbReference type="Proteomes" id="UP001324533"/>
    </source>
</evidence>
<dbReference type="RefSeq" id="WP_322411320.1">
    <property type="nucleotide sequence ID" value="NZ_CP139779.1"/>
</dbReference>
<protein>
    <submittedName>
        <fullName evidence="1">Uncharacterized protein</fullName>
    </submittedName>
</protein>
<sequence>MEFGGVLPIDAPDPSAASEARLRSIDFPVMQLVPQPSLTRMPITGFSESTGTGGFDHRTVSFSYTLWRYPDDRSDPRNEVELDAATRRAIEEEPPWGRPAWLVEQAQLFRYPMLQEAVRTTWHADPRAPHGSLEAQLIDHMNHVLRNQFREQLGLPTGPTRDGSWQVRPSAVATGTMRVDEREINGIRVDTDPFVVGAGFRVDPHVVCTVVLPRDDLPLLDVSLATLA</sequence>
<gene>
    <name evidence="1" type="ORF">T9R20_04330</name>
</gene>
<evidence type="ECO:0000313" key="1">
    <source>
        <dbReference type="EMBL" id="WQB71202.1"/>
    </source>
</evidence>
<dbReference type="EMBL" id="CP139779">
    <property type="protein sequence ID" value="WQB71202.1"/>
    <property type="molecule type" value="Genomic_DNA"/>
</dbReference>
<keyword evidence="2" id="KW-1185">Reference proteome</keyword>
<accession>A0ABZ0VC46</accession>
<reference evidence="1 2" key="1">
    <citation type="submission" date="2023-06" db="EMBL/GenBank/DDBJ databases">
        <title>Rock-solubilizing bacteria, Microbacterium invictum, promotes re-establishment of vegetation in rocky wasteland by accelerating rock bio-weathering and reshaping soil bacterial community.</title>
        <authorList>
            <person name="Liu C."/>
        </authorList>
    </citation>
    <scope>NUCLEOTIDE SEQUENCE [LARGE SCALE GENOMIC DNA]</scope>
    <source>
        <strain evidence="1 2">X-18</strain>
    </source>
</reference>
<dbReference type="Proteomes" id="UP001324533">
    <property type="component" value="Chromosome"/>
</dbReference>
<name>A0ABZ0VC46_9MICO</name>